<proteinExistence type="predicted"/>
<dbReference type="SMART" id="SM00487">
    <property type="entry name" value="DEXDc"/>
    <property type="match status" value="1"/>
</dbReference>
<dbReference type="InterPro" id="IPR001650">
    <property type="entry name" value="Helicase_C-like"/>
</dbReference>
<dbReference type="Gene3D" id="3.40.50.10810">
    <property type="entry name" value="Tandem AAA-ATPase domain"/>
    <property type="match status" value="1"/>
</dbReference>
<dbReference type="RefSeq" id="WP_162660423.1">
    <property type="nucleotide sequence ID" value="NZ_LR593887.1"/>
</dbReference>
<dbReference type="KEGG" id="tim:GMBLW1_38560"/>
<keyword evidence="1" id="KW-0378">Hydrolase</keyword>
<evidence type="ECO:0000313" key="5">
    <source>
        <dbReference type="Proteomes" id="UP000464378"/>
    </source>
</evidence>
<feature type="domain" description="Helicase ATP-binding" evidence="2">
    <location>
        <begin position="164"/>
        <end position="324"/>
    </location>
</feature>
<dbReference type="PROSITE" id="PS51192">
    <property type="entry name" value="HELICASE_ATP_BIND_1"/>
    <property type="match status" value="1"/>
</dbReference>
<dbReference type="SMART" id="SM00490">
    <property type="entry name" value="HELICc"/>
    <property type="match status" value="1"/>
</dbReference>
<evidence type="ECO:0008006" key="6">
    <source>
        <dbReference type="Google" id="ProtNLM"/>
    </source>
</evidence>
<dbReference type="GO" id="GO:0005524">
    <property type="term" value="F:ATP binding"/>
    <property type="evidence" value="ECO:0007669"/>
    <property type="project" value="InterPro"/>
</dbReference>
<dbReference type="InterPro" id="IPR014001">
    <property type="entry name" value="Helicase_ATP-bd"/>
</dbReference>
<dbReference type="FunCoup" id="A0A6C2YVD5">
    <property type="interactions" value="101"/>
</dbReference>
<dbReference type="Gene3D" id="3.40.50.300">
    <property type="entry name" value="P-loop containing nucleotide triphosphate hydrolases"/>
    <property type="match status" value="1"/>
</dbReference>
<keyword evidence="4" id="KW-0347">Helicase</keyword>
<feature type="domain" description="Helicase C-terminal" evidence="3">
    <location>
        <begin position="564"/>
        <end position="721"/>
    </location>
</feature>
<sequence length="1066" mass="119957">MLGFYVHHPNFKIGKVDKVELAILSVYFFQDGAAKLFEKSAFSEGELTRTYLPLGTRCDASGRGCRIDEIKEWIQDRQPVVYLVTTDDGLQLQVNETELVPAEIVRDNPVASLSGLQQEGYPIFAARSELVDASADVVRQGGGLTALLSSRIDVRPHQAYVAGVVLQDRLRRYILADEVGLGKTIEAGIVVQDLLSVRPSAKVLVLCPGALTQQWLCEFYTKFSTRVFTLLDLYSTPDRLSPEQRRTVIAPLHAISGPHRTWLKDAEWDLVIVDEVHHLLVADDAFSFVKALSENVGSILLLSALPAQQRKTEFLRLLALLEPERYTGTPPEDFDRLYDAQPEIGRHLRRLRRRLEESPPDPVEIKEVVSQAIAVHALRGDEVLQSQGNAVLQAEQGVEHAGLRFLKTAADRSRINRRIVRNRRERLVEDGLLEKTVRKFLPTAYDPGQPEIDAIQSAMRLARKLHGQLDPIVWSAFGRVLMQSFSHPETAAELLSKLKGVNPGHQRAAPELLGNLAGTRGWVQYLDSLLGAARSWFSDDDISECIEAVDLWRNSETGLARIDALVELVDKYGGEYKKIVIFAGYPGLVDHLVPPLHEAFEFESVCEFRSDMSLTEKEASVDRFRKDKEAYFLISDESGGEGRNFQFAGAVVHFDTPWYVSRIEQRIGRLDRIGHANTEIPVGVLFSRGTVEDDFVKCLADGFKVYERSVSGLEFSLRELELGIVTSLLGPERRTADELVSDLCEQVEQERVREENEAVLDEASFNREAAERYRRSNSLAEAELRLEKAFTEFIWKVAAGKPAREKYDREFPKGIWEFEAGQFQHIKVEFPGQGKPEQTTTPKGTFRRQIAQARLDLQFFSVGHWFFDGVMNAIHTQQCGRVYAVDVAVPDKPQWFGFEFVLLAVPDLEPLGGNAGLVSRAMRVFTAQPLHLFVDGAGKVEIDGDALLKLRRELKNEDKDRTWWNLTKSKAIRVPIPFGGQDGWRRAVQNAHSIAIPEAKRQFEDSIGSEVEMVLLSLTEQQRQAEQNDSHELEGLKHLELAIRNWRVVVDGTGFLSVNGQLGRGK</sequence>
<dbReference type="Pfam" id="PF00271">
    <property type="entry name" value="Helicase_C"/>
    <property type="match status" value="1"/>
</dbReference>
<name>A0A6C2YVD5_9BACT</name>
<dbReference type="GO" id="GO:0016787">
    <property type="term" value="F:hydrolase activity"/>
    <property type="evidence" value="ECO:0007669"/>
    <property type="project" value="UniProtKB-KW"/>
</dbReference>
<keyword evidence="5" id="KW-1185">Reference proteome</keyword>
<dbReference type="EMBL" id="LR586016">
    <property type="protein sequence ID" value="VIP05337.1"/>
    <property type="molecule type" value="Genomic_DNA"/>
</dbReference>
<accession>A0A6C2YVD5</accession>
<evidence type="ECO:0000256" key="1">
    <source>
        <dbReference type="ARBA" id="ARBA00022801"/>
    </source>
</evidence>
<evidence type="ECO:0000259" key="3">
    <source>
        <dbReference type="PROSITE" id="PS51194"/>
    </source>
</evidence>
<dbReference type="InterPro" id="IPR049730">
    <property type="entry name" value="SNF2/RAD54-like_C"/>
</dbReference>
<dbReference type="InParanoid" id="A0A6C2YVD5"/>
<dbReference type="PROSITE" id="PS51194">
    <property type="entry name" value="HELICASE_CTER"/>
    <property type="match status" value="1"/>
</dbReference>
<dbReference type="CDD" id="cd18793">
    <property type="entry name" value="SF2_C_SNF"/>
    <property type="match status" value="1"/>
</dbReference>
<evidence type="ECO:0000313" key="4">
    <source>
        <dbReference type="EMBL" id="VIP05337.1"/>
    </source>
</evidence>
<keyword evidence="4" id="KW-0547">Nucleotide-binding</keyword>
<keyword evidence="4" id="KW-0067">ATP-binding</keyword>
<reference evidence="4" key="1">
    <citation type="submission" date="2019-04" db="EMBL/GenBank/DDBJ databases">
        <authorList>
            <consortium name="Science for Life Laboratories"/>
        </authorList>
    </citation>
    <scope>NUCLEOTIDE SEQUENCE</scope>
    <source>
        <strain evidence="4">MBLW1</strain>
    </source>
</reference>
<dbReference type="EMBL" id="LR593887">
    <property type="protein sequence ID" value="VTS08030.1"/>
    <property type="molecule type" value="Genomic_DNA"/>
</dbReference>
<organism evidence="4">
    <name type="scientific">Tuwongella immobilis</name>
    <dbReference type="NCBI Taxonomy" id="692036"/>
    <lineage>
        <taxon>Bacteria</taxon>
        <taxon>Pseudomonadati</taxon>
        <taxon>Planctomycetota</taxon>
        <taxon>Planctomycetia</taxon>
        <taxon>Gemmatales</taxon>
        <taxon>Gemmataceae</taxon>
        <taxon>Tuwongella</taxon>
    </lineage>
</organism>
<dbReference type="SUPFAM" id="SSF52540">
    <property type="entry name" value="P-loop containing nucleoside triphosphate hydrolases"/>
    <property type="match status" value="2"/>
</dbReference>
<evidence type="ECO:0000259" key="2">
    <source>
        <dbReference type="PROSITE" id="PS51192"/>
    </source>
</evidence>
<dbReference type="InterPro" id="IPR038718">
    <property type="entry name" value="SNF2-like_sf"/>
</dbReference>
<protein>
    <recommendedName>
        <fullName evidence="6">Helicase ATP-binding domain-containing protein</fullName>
    </recommendedName>
</protein>
<dbReference type="PANTHER" id="PTHR45766:SF6">
    <property type="entry name" value="SWI_SNF-RELATED MATRIX-ASSOCIATED ACTIN-DEPENDENT REGULATOR OF CHROMATIN SUBFAMILY A-LIKE PROTEIN 1"/>
    <property type="match status" value="1"/>
</dbReference>
<dbReference type="InterPro" id="IPR027417">
    <property type="entry name" value="P-loop_NTPase"/>
</dbReference>
<gene>
    <name evidence="4" type="ORF">GMBLW1_38560</name>
</gene>
<dbReference type="Pfam" id="PF00176">
    <property type="entry name" value="SNF2-rel_dom"/>
    <property type="match status" value="1"/>
</dbReference>
<dbReference type="AlphaFoldDB" id="A0A6C2YVD5"/>
<dbReference type="GO" id="GO:0004386">
    <property type="term" value="F:helicase activity"/>
    <property type="evidence" value="ECO:0007669"/>
    <property type="project" value="UniProtKB-KW"/>
</dbReference>
<dbReference type="InterPro" id="IPR000330">
    <property type="entry name" value="SNF2_N"/>
</dbReference>
<dbReference type="Proteomes" id="UP000464378">
    <property type="component" value="Chromosome"/>
</dbReference>
<dbReference type="PANTHER" id="PTHR45766">
    <property type="entry name" value="DNA ANNEALING HELICASE AND ENDONUCLEASE ZRANB3 FAMILY MEMBER"/>
    <property type="match status" value="1"/>
</dbReference>